<dbReference type="Proteomes" id="UP000814033">
    <property type="component" value="Unassembled WGS sequence"/>
</dbReference>
<comment type="caution">
    <text evidence="1">The sequence shown here is derived from an EMBL/GenBank/DDBJ whole genome shotgun (WGS) entry which is preliminary data.</text>
</comment>
<evidence type="ECO:0000313" key="1">
    <source>
        <dbReference type="EMBL" id="KAI0038929.1"/>
    </source>
</evidence>
<keyword evidence="2" id="KW-1185">Reference proteome</keyword>
<protein>
    <submittedName>
        <fullName evidence="1">Uncharacterized protein</fullName>
    </submittedName>
</protein>
<reference evidence="1" key="2">
    <citation type="journal article" date="2022" name="New Phytol.">
        <title>Evolutionary transition to the ectomycorrhizal habit in the genomes of a hyperdiverse lineage of mushroom-forming fungi.</title>
        <authorList>
            <person name="Looney B."/>
            <person name="Miyauchi S."/>
            <person name="Morin E."/>
            <person name="Drula E."/>
            <person name="Courty P.E."/>
            <person name="Kohler A."/>
            <person name="Kuo A."/>
            <person name="LaButti K."/>
            <person name="Pangilinan J."/>
            <person name="Lipzen A."/>
            <person name="Riley R."/>
            <person name="Andreopoulos W."/>
            <person name="He G."/>
            <person name="Johnson J."/>
            <person name="Nolan M."/>
            <person name="Tritt A."/>
            <person name="Barry K.W."/>
            <person name="Grigoriev I.V."/>
            <person name="Nagy L.G."/>
            <person name="Hibbett D."/>
            <person name="Henrissat B."/>
            <person name="Matheny P.B."/>
            <person name="Labbe J."/>
            <person name="Martin F.M."/>
        </authorList>
    </citation>
    <scope>NUCLEOTIDE SEQUENCE</scope>
    <source>
        <strain evidence="1">FP105234-sp</strain>
    </source>
</reference>
<proteinExistence type="predicted"/>
<accession>A0ACB8R499</accession>
<gene>
    <name evidence="1" type="ORF">FA95DRAFT_1465213</name>
</gene>
<reference evidence="1" key="1">
    <citation type="submission" date="2021-02" db="EMBL/GenBank/DDBJ databases">
        <authorList>
            <consortium name="DOE Joint Genome Institute"/>
            <person name="Ahrendt S."/>
            <person name="Looney B.P."/>
            <person name="Miyauchi S."/>
            <person name="Morin E."/>
            <person name="Drula E."/>
            <person name="Courty P.E."/>
            <person name="Chicoki N."/>
            <person name="Fauchery L."/>
            <person name="Kohler A."/>
            <person name="Kuo A."/>
            <person name="Labutti K."/>
            <person name="Pangilinan J."/>
            <person name="Lipzen A."/>
            <person name="Riley R."/>
            <person name="Andreopoulos W."/>
            <person name="He G."/>
            <person name="Johnson J."/>
            <person name="Barry K.W."/>
            <person name="Grigoriev I.V."/>
            <person name="Nagy L."/>
            <person name="Hibbett D."/>
            <person name="Henrissat B."/>
            <person name="Matheny P.B."/>
            <person name="Labbe J."/>
            <person name="Martin F."/>
        </authorList>
    </citation>
    <scope>NUCLEOTIDE SEQUENCE</scope>
    <source>
        <strain evidence="1">FP105234-sp</strain>
    </source>
</reference>
<sequence>MVFILQEEIPHCANIFIDDLCIRGPRTQYPDARGNAETISGNRGIRRFIWEHANDVHRIMHRMRLAGATFSASKLQVARPRVTILGQGCTPEGRVPDHDKADKITSWPPLRTPKDVRGFLGLCG</sequence>
<organism evidence="1 2">
    <name type="scientific">Auriscalpium vulgare</name>
    <dbReference type="NCBI Taxonomy" id="40419"/>
    <lineage>
        <taxon>Eukaryota</taxon>
        <taxon>Fungi</taxon>
        <taxon>Dikarya</taxon>
        <taxon>Basidiomycota</taxon>
        <taxon>Agaricomycotina</taxon>
        <taxon>Agaricomycetes</taxon>
        <taxon>Russulales</taxon>
        <taxon>Auriscalpiaceae</taxon>
        <taxon>Auriscalpium</taxon>
    </lineage>
</organism>
<dbReference type="EMBL" id="MU276386">
    <property type="protein sequence ID" value="KAI0038929.1"/>
    <property type="molecule type" value="Genomic_DNA"/>
</dbReference>
<feature type="non-terminal residue" evidence="1">
    <location>
        <position position="124"/>
    </location>
</feature>
<evidence type="ECO:0000313" key="2">
    <source>
        <dbReference type="Proteomes" id="UP000814033"/>
    </source>
</evidence>
<name>A0ACB8R499_9AGAM</name>